<keyword evidence="1" id="KW-0812">Transmembrane</keyword>
<keyword evidence="1" id="KW-0472">Membrane</keyword>
<accession>A0AAV2WE10</accession>
<feature type="transmembrane region" description="Helical" evidence="1">
    <location>
        <begin position="138"/>
        <end position="163"/>
    </location>
</feature>
<feature type="transmembrane region" description="Helical" evidence="1">
    <location>
        <begin position="109"/>
        <end position="126"/>
    </location>
</feature>
<organism evidence="2 3">
    <name type="scientific">Mycolicibacterium neoaurum</name>
    <name type="common">Mycobacterium neoaurum</name>
    <dbReference type="NCBI Taxonomy" id="1795"/>
    <lineage>
        <taxon>Bacteria</taxon>
        <taxon>Bacillati</taxon>
        <taxon>Actinomycetota</taxon>
        <taxon>Actinomycetes</taxon>
        <taxon>Mycobacteriales</taxon>
        <taxon>Mycobacteriaceae</taxon>
        <taxon>Mycolicibacterium</taxon>
    </lineage>
</organism>
<feature type="transmembrane region" description="Helical" evidence="1">
    <location>
        <begin position="279"/>
        <end position="301"/>
    </location>
</feature>
<keyword evidence="1" id="KW-1133">Transmembrane helix</keyword>
<feature type="transmembrane region" description="Helical" evidence="1">
    <location>
        <begin position="175"/>
        <end position="198"/>
    </location>
</feature>
<dbReference type="RefSeq" id="WP_030136908.1">
    <property type="nucleotide sequence ID" value="NZ_CP074376.1"/>
</dbReference>
<feature type="transmembrane region" description="Helical" evidence="1">
    <location>
        <begin position="204"/>
        <end position="223"/>
    </location>
</feature>
<feature type="transmembrane region" description="Helical" evidence="1">
    <location>
        <begin position="43"/>
        <end position="64"/>
    </location>
</feature>
<evidence type="ECO:0000256" key="1">
    <source>
        <dbReference type="SAM" id="Phobius"/>
    </source>
</evidence>
<gene>
    <name evidence="2" type="ORF">BN1047_00387</name>
</gene>
<evidence type="ECO:0000313" key="2">
    <source>
        <dbReference type="EMBL" id="CDQ42534.1"/>
    </source>
</evidence>
<evidence type="ECO:0000313" key="3">
    <source>
        <dbReference type="Proteomes" id="UP000028864"/>
    </source>
</evidence>
<feature type="transmembrane region" description="Helical" evidence="1">
    <location>
        <begin position="76"/>
        <end position="97"/>
    </location>
</feature>
<dbReference type="AlphaFoldDB" id="A0AAV2WE10"/>
<sequence>MPTSGTTPSADATRAADAWFLHRGLPSAVPARARWRGVLPRSAPALTAWAVLMLLSLVVTIASGDQDIDIDDDPTMSQWTALGVLVFIPIAMALAGYGAGRINSTGGRWLASAGAVVVGVCSDWPGDDVAGVLRDIAVDLSVVAGILIVTGTGVGSILGWSARVAVGQLRSAGRLVVRALPVVLLTVLVFFNSVVWAIASNLGAPRMALLVGFLALIAMGFLVSGISDHLRAADGSTGHEGLADTPFATMPQVAESGPLSRGERANLLLVATISQVTQMVILAAITGAVFFAMGLIVLNPVVSEKLTGGAGTQSVWFDVTLPVSVAHLHVTALLTALTFMYVSARAVGDSEYRRDFLDPLLADMELAVAARHRYRAVSG</sequence>
<name>A0AAV2WE10_MYCNE</name>
<proteinExistence type="predicted"/>
<protein>
    <submittedName>
        <fullName evidence="2">Integral membrane protein</fullName>
    </submittedName>
</protein>
<dbReference type="Proteomes" id="UP000028864">
    <property type="component" value="Unassembled WGS sequence"/>
</dbReference>
<reference evidence="2" key="2">
    <citation type="submission" date="2015-09" db="EMBL/GenBank/DDBJ databases">
        <title>Draft genome sequence of Mycobacterium neoaurum DSM 44074.</title>
        <authorList>
            <person name="Croce O."/>
            <person name="Robert C."/>
            <person name="Raoult D."/>
            <person name="Drancourt M."/>
        </authorList>
    </citation>
    <scope>NUCLEOTIDE SEQUENCE</scope>
    <source>
        <strain evidence="2">DSM 44074</strain>
    </source>
</reference>
<dbReference type="EMBL" id="LK021337">
    <property type="protein sequence ID" value="CDQ42534.1"/>
    <property type="molecule type" value="Genomic_DNA"/>
</dbReference>
<feature type="transmembrane region" description="Helical" evidence="1">
    <location>
        <begin position="321"/>
        <end position="344"/>
    </location>
</feature>
<reference evidence="2" key="1">
    <citation type="submission" date="2014-05" db="EMBL/GenBank/DDBJ databases">
        <authorList>
            <person name="Urmite Genomes"/>
        </authorList>
    </citation>
    <scope>NUCLEOTIDE SEQUENCE</scope>
    <source>
        <strain evidence="2">DSM 44074</strain>
    </source>
</reference>